<evidence type="ECO:0000256" key="7">
    <source>
        <dbReference type="SAM" id="MobiDB-lite"/>
    </source>
</evidence>
<comment type="similarity">
    <text evidence="2">Belongs to the peptidase S54 family.</text>
</comment>
<evidence type="ECO:0000313" key="9">
    <source>
        <dbReference type="Proteomes" id="UP001432322"/>
    </source>
</evidence>
<sequence>GVIFALKVLSSTYTPEDVWLMGWLPVPSRYACWAELLLIQVLSPNASFVGHLAGILAGLAYTMGPLRWVVDGVGAVVEGVTGLGGGEQREERRRGYGSATAPPYEGEDGRGEGGVRNREGARTMTDTREE</sequence>
<dbReference type="GO" id="GO:0016020">
    <property type="term" value="C:membrane"/>
    <property type="evidence" value="ECO:0007669"/>
    <property type="project" value="UniProtKB-SubCell"/>
</dbReference>
<name>A0AAV5X2R9_9BILA</name>
<keyword evidence="5" id="KW-1133">Transmembrane helix</keyword>
<keyword evidence="4" id="KW-0812">Transmembrane</keyword>
<comment type="subcellular location">
    <subcellularLocation>
        <location evidence="1">Membrane</location>
        <topology evidence="1">Multi-pass membrane protein</topology>
    </subcellularLocation>
</comment>
<dbReference type="SUPFAM" id="SSF144091">
    <property type="entry name" value="Rhomboid-like"/>
    <property type="match status" value="1"/>
</dbReference>
<evidence type="ECO:0000256" key="1">
    <source>
        <dbReference type="ARBA" id="ARBA00004141"/>
    </source>
</evidence>
<evidence type="ECO:0000256" key="6">
    <source>
        <dbReference type="ARBA" id="ARBA00023136"/>
    </source>
</evidence>
<dbReference type="InterPro" id="IPR035952">
    <property type="entry name" value="Rhomboid-like_sf"/>
</dbReference>
<dbReference type="EMBL" id="BTSY01000156">
    <property type="protein sequence ID" value="GMT37493.1"/>
    <property type="molecule type" value="Genomic_DNA"/>
</dbReference>
<gene>
    <name evidence="8" type="ORF">PFISCL1PPCAC_28790</name>
</gene>
<accession>A0AAV5X2R9</accession>
<dbReference type="GO" id="GO:0004252">
    <property type="term" value="F:serine-type endopeptidase activity"/>
    <property type="evidence" value="ECO:0007669"/>
    <property type="project" value="TreeGrafter"/>
</dbReference>
<keyword evidence="9" id="KW-1185">Reference proteome</keyword>
<evidence type="ECO:0000256" key="3">
    <source>
        <dbReference type="ARBA" id="ARBA00022670"/>
    </source>
</evidence>
<evidence type="ECO:0000256" key="5">
    <source>
        <dbReference type="ARBA" id="ARBA00022989"/>
    </source>
</evidence>
<comment type="caution">
    <text evidence="8">The sequence shown here is derived from an EMBL/GenBank/DDBJ whole genome shotgun (WGS) entry which is preliminary data.</text>
</comment>
<evidence type="ECO:0000256" key="2">
    <source>
        <dbReference type="ARBA" id="ARBA00009045"/>
    </source>
</evidence>
<keyword evidence="6" id="KW-0472">Membrane</keyword>
<dbReference type="GO" id="GO:0006508">
    <property type="term" value="P:proteolysis"/>
    <property type="evidence" value="ECO:0007669"/>
    <property type="project" value="UniProtKB-KW"/>
</dbReference>
<feature type="compositionally biased region" description="Basic and acidic residues" evidence="7">
    <location>
        <begin position="107"/>
        <end position="130"/>
    </location>
</feature>
<dbReference type="Gene3D" id="1.20.1540.10">
    <property type="entry name" value="Rhomboid-like"/>
    <property type="match status" value="1"/>
</dbReference>
<organism evidence="8 9">
    <name type="scientific">Pristionchus fissidentatus</name>
    <dbReference type="NCBI Taxonomy" id="1538716"/>
    <lineage>
        <taxon>Eukaryota</taxon>
        <taxon>Metazoa</taxon>
        <taxon>Ecdysozoa</taxon>
        <taxon>Nematoda</taxon>
        <taxon>Chromadorea</taxon>
        <taxon>Rhabditida</taxon>
        <taxon>Rhabditina</taxon>
        <taxon>Diplogasteromorpha</taxon>
        <taxon>Diplogasteroidea</taxon>
        <taxon>Neodiplogasteridae</taxon>
        <taxon>Pristionchus</taxon>
    </lineage>
</organism>
<feature type="region of interest" description="Disordered" evidence="7">
    <location>
        <begin position="81"/>
        <end position="130"/>
    </location>
</feature>
<reference evidence="8" key="1">
    <citation type="submission" date="2023-10" db="EMBL/GenBank/DDBJ databases">
        <title>Genome assembly of Pristionchus species.</title>
        <authorList>
            <person name="Yoshida K."/>
            <person name="Sommer R.J."/>
        </authorList>
    </citation>
    <scope>NUCLEOTIDE SEQUENCE</scope>
    <source>
        <strain evidence="8">RS5133</strain>
    </source>
</reference>
<protein>
    <recommendedName>
        <fullName evidence="10">Peptidase S54 rhomboid domain-containing protein</fullName>
    </recommendedName>
</protein>
<keyword evidence="3" id="KW-0378">Hydrolase</keyword>
<dbReference type="PANTHER" id="PTHR43066:SF1">
    <property type="entry name" value="RHOMBOID PROTEIN 2"/>
    <property type="match status" value="1"/>
</dbReference>
<dbReference type="Proteomes" id="UP001432322">
    <property type="component" value="Unassembled WGS sequence"/>
</dbReference>
<evidence type="ECO:0000256" key="4">
    <source>
        <dbReference type="ARBA" id="ARBA00022692"/>
    </source>
</evidence>
<dbReference type="AlphaFoldDB" id="A0AAV5X2R9"/>
<proteinExistence type="inferred from homology"/>
<keyword evidence="3" id="KW-0645">Protease</keyword>
<feature type="non-terminal residue" evidence="8">
    <location>
        <position position="1"/>
    </location>
</feature>
<dbReference type="PANTHER" id="PTHR43066">
    <property type="entry name" value="RHOMBOID-RELATED PROTEIN"/>
    <property type="match status" value="1"/>
</dbReference>
<evidence type="ECO:0008006" key="10">
    <source>
        <dbReference type="Google" id="ProtNLM"/>
    </source>
</evidence>
<evidence type="ECO:0000313" key="8">
    <source>
        <dbReference type="EMBL" id="GMT37493.1"/>
    </source>
</evidence>